<dbReference type="AlphaFoldDB" id="A0A061FIH2"/>
<dbReference type="Pfam" id="PF07727">
    <property type="entry name" value="RVT_2"/>
    <property type="match status" value="1"/>
</dbReference>
<keyword evidence="2" id="KW-0808">Transferase</keyword>
<dbReference type="HOGENOM" id="CLU_001650_21_4_1"/>
<dbReference type="PANTHER" id="PTHR11439">
    <property type="entry name" value="GAG-POL-RELATED RETROTRANSPOSON"/>
    <property type="match status" value="1"/>
</dbReference>
<dbReference type="PANTHER" id="PTHR11439:SF517">
    <property type="entry name" value="CYSTEINE-RICH RLK (RECEPTOR-LIKE PROTEIN KINASE) 8"/>
    <property type="match status" value="1"/>
</dbReference>
<evidence type="ECO:0000313" key="3">
    <source>
        <dbReference type="Proteomes" id="UP000026915"/>
    </source>
</evidence>
<reference evidence="2 3" key="1">
    <citation type="journal article" date="2013" name="Genome Biol.">
        <title>The genome sequence of the most widely cultivated cacao type and its use to identify candidate genes regulating pod color.</title>
        <authorList>
            <person name="Motamayor J.C."/>
            <person name="Mockaitis K."/>
            <person name="Schmutz J."/>
            <person name="Haiminen N."/>
            <person name="Iii D.L."/>
            <person name="Cornejo O."/>
            <person name="Findley S.D."/>
            <person name="Zheng P."/>
            <person name="Utro F."/>
            <person name="Royaert S."/>
            <person name="Saski C."/>
            <person name="Jenkins J."/>
            <person name="Podicheti R."/>
            <person name="Zhao M."/>
            <person name="Scheffler B.E."/>
            <person name="Stack J.C."/>
            <person name="Feltus F.A."/>
            <person name="Mustiga G.M."/>
            <person name="Amores F."/>
            <person name="Phillips W."/>
            <person name="Marelli J.P."/>
            <person name="May G.D."/>
            <person name="Shapiro H."/>
            <person name="Ma J."/>
            <person name="Bustamante C.D."/>
            <person name="Schnell R.J."/>
            <person name="Main D."/>
            <person name="Gilbert D."/>
            <person name="Parida L."/>
            <person name="Kuhn D.N."/>
        </authorList>
    </citation>
    <scope>NUCLEOTIDE SEQUENCE [LARGE SCALE GENOMIC DNA]</scope>
    <source>
        <strain evidence="3">cv. Matina 1-6</strain>
    </source>
</reference>
<dbReference type="GO" id="GO:0016301">
    <property type="term" value="F:kinase activity"/>
    <property type="evidence" value="ECO:0007669"/>
    <property type="project" value="UniProtKB-KW"/>
</dbReference>
<name>A0A061FIH2_THECC</name>
<dbReference type="SUPFAM" id="SSF56672">
    <property type="entry name" value="DNA/RNA polymerases"/>
    <property type="match status" value="1"/>
</dbReference>
<feature type="domain" description="Reverse transcriptase Ty1/copia-type" evidence="1">
    <location>
        <begin position="55"/>
        <end position="297"/>
    </location>
</feature>
<protein>
    <submittedName>
        <fullName evidence="2">Cysteine-rich RLK (RECEPTOR-like protein kinase) 8</fullName>
    </submittedName>
</protein>
<dbReference type="InterPro" id="IPR013103">
    <property type="entry name" value="RVT_2"/>
</dbReference>
<dbReference type="STRING" id="3641.A0A061FIH2"/>
<dbReference type="Proteomes" id="UP000026915">
    <property type="component" value="Chromosome 8"/>
</dbReference>
<gene>
    <name evidence="2" type="ORF">TCM_035490</name>
</gene>
<dbReference type="EMBL" id="CM001886">
    <property type="protein sequence ID" value="EOY16663.1"/>
    <property type="molecule type" value="Genomic_DNA"/>
</dbReference>
<dbReference type="eggNOG" id="KOG0017">
    <property type="taxonomic scope" value="Eukaryota"/>
</dbReference>
<sequence length="579" mass="64853">MNTRLQNNIVKPKHLHLTTTHPLPDFIEPTCALQAIRHPHWKQAMLDEYTTLTNNETWELVPPLPDKTIVGYKWIFCIKRHLDGSISRYKARLVAKGFTQRPGLDFTETFSPVVKPVTIRLVLCLTVSNNWRLHQLDVNNSFLQGKLTKEVYMQQPSVLYDTTKPHHVCKLKKAICGLKQAPRAWYQALSSFFLSFGFTQSVADASLFIYHCNGITAYLLVYVDDLILTGNHTAFLCSFIQHLASQFSIKDLGSLHYFLGIEVVLTAQGFFLSQHRYISDILIKTGMSGAKASTTPISTTTRLCLHDGSATADDEAFRKIVGCLQYLVLTRLDICFVVNKLSQFMHKPSTLHFQALKRVLRYLKRTLFHGLFIKKELSPSLQVFTNSDWAGSPNDKTSTSVFIIYLGGTPVSWSLKKQKAFARSSSEAEYRAISTAVSEATWIQSLLHELQLVLPSSPSVYCDNLSATYTCKNSVFHTKMKHLQLDFFFVREKIGVTNGATILRGHISVADKLTSATATADKPAIADKPATADKLDKLTSVTATVDKPATADKLSVADKLIFVTVTADKLTSTIRDKHI</sequence>
<dbReference type="OMA" id="SAMESHF"/>
<organism evidence="2 3">
    <name type="scientific">Theobroma cacao</name>
    <name type="common">Cacao</name>
    <name type="synonym">Cocoa</name>
    <dbReference type="NCBI Taxonomy" id="3641"/>
    <lineage>
        <taxon>Eukaryota</taxon>
        <taxon>Viridiplantae</taxon>
        <taxon>Streptophyta</taxon>
        <taxon>Embryophyta</taxon>
        <taxon>Tracheophyta</taxon>
        <taxon>Spermatophyta</taxon>
        <taxon>Magnoliopsida</taxon>
        <taxon>eudicotyledons</taxon>
        <taxon>Gunneridae</taxon>
        <taxon>Pentapetalae</taxon>
        <taxon>rosids</taxon>
        <taxon>malvids</taxon>
        <taxon>Malvales</taxon>
        <taxon>Malvaceae</taxon>
        <taxon>Byttnerioideae</taxon>
        <taxon>Theobroma</taxon>
    </lineage>
</organism>
<evidence type="ECO:0000259" key="1">
    <source>
        <dbReference type="Pfam" id="PF07727"/>
    </source>
</evidence>
<evidence type="ECO:0000313" key="2">
    <source>
        <dbReference type="EMBL" id="EOY16663.1"/>
    </source>
</evidence>
<accession>A0A061FIH2</accession>
<proteinExistence type="predicted"/>
<dbReference type="InterPro" id="IPR043502">
    <property type="entry name" value="DNA/RNA_pol_sf"/>
</dbReference>
<keyword evidence="2" id="KW-0418">Kinase</keyword>
<dbReference type="CDD" id="cd09272">
    <property type="entry name" value="RNase_HI_RT_Ty1"/>
    <property type="match status" value="1"/>
</dbReference>
<dbReference type="InParanoid" id="A0A061FIH2"/>
<keyword evidence="3" id="KW-1185">Reference proteome</keyword>
<dbReference type="Gramene" id="EOY16663">
    <property type="protein sequence ID" value="EOY16663"/>
    <property type="gene ID" value="TCM_035490"/>
</dbReference>